<keyword evidence="2" id="KW-1185">Reference proteome</keyword>
<name>A6TLU1_ALKMQ</name>
<dbReference type="EMBL" id="CP000724">
    <property type="protein sequence ID" value="ABR47159.1"/>
    <property type="molecule type" value="Genomic_DNA"/>
</dbReference>
<dbReference type="KEGG" id="amt:Amet_0939"/>
<evidence type="ECO:0000313" key="2">
    <source>
        <dbReference type="Proteomes" id="UP000001572"/>
    </source>
</evidence>
<protein>
    <submittedName>
        <fullName evidence="1">Uncharacterized protein</fullName>
    </submittedName>
</protein>
<organism evidence="1 2">
    <name type="scientific">Alkaliphilus metalliredigens (strain QYMF)</name>
    <dbReference type="NCBI Taxonomy" id="293826"/>
    <lineage>
        <taxon>Bacteria</taxon>
        <taxon>Bacillati</taxon>
        <taxon>Bacillota</taxon>
        <taxon>Clostridia</taxon>
        <taxon>Peptostreptococcales</taxon>
        <taxon>Natronincolaceae</taxon>
        <taxon>Alkaliphilus</taxon>
    </lineage>
</organism>
<dbReference type="STRING" id="293826.Amet_0939"/>
<reference evidence="2" key="1">
    <citation type="journal article" date="2016" name="Genome Announc.">
        <title>Complete genome sequence of Alkaliphilus metalliredigens strain QYMF, an alkaliphilic and metal-reducing bacterium isolated from borax-contaminated leachate ponds.</title>
        <authorList>
            <person name="Hwang C."/>
            <person name="Copeland A."/>
            <person name="Lucas S."/>
            <person name="Lapidus A."/>
            <person name="Barry K."/>
            <person name="Detter J.C."/>
            <person name="Glavina Del Rio T."/>
            <person name="Hammon N."/>
            <person name="Israni S."/>
            <person name="Dalin E."/>
            <person name="Tice H."/>
            <person name="Pitluck S."/>
            <person name="Chertkov O."/>
            <person name="Brettin T."/>
            <person name="Bruce D."/>
            <person name="Han C."/>
            <person name="Schmutz J."/>
            <person name="Larimer F."/>
            <person name="Land M.L."/>
            <person name="Hauser L."/>
            <person name="Kyrpides N."/>
            <person name="Mikhailova N."/>
            <person name="Ye Q."/>
            <person name="Zhou J."/>
            <person name="Richardson P."/>
            <person name="Fields M.W."/>
        </authorList>
    </citation>
    <scope>NUCLEOTIDE SEQUENCE [LARGE SCALE GENOMIC DNA]</scope>
    <source>
        <strain evidence="2">QYMF</strain>
    </source>
</reference>
<dbReference type="HOGENOM" id="CLU_3094817_0_0_9"/>
<dbReference type="Proteomes" id="UP000001572">
    <property type="component" value="Chromosome"/>
</dbReference>
<gene>
    <name evidence="1" type="ordered locus">Amet_0939</name>
</gene>
<sequence length="57" mass="6659">MDLREYYIPMIARLPKCKLVSIKINMLSEYLCIATPGLFLEASFFVEKRKKVNQFSA</sequence>
<proteinExistence type="predicted"/>
<accession>A6TLU1</accession>
<dbReference type="AlphaFoldDB" id="A6TLU1"/>
<evidence type="ECO:0000313" key="1">
    <source>
        <dbReference type="EMBL" id="ABR47159.1"/>
    </source>
</evidence>